<dbReference type="RefSeq" id="WP_323451590.1">
    <property type="nucleotide sequence ID" value="NZ_BSBI01000022.1"/>
</dbReference>
<feature type="region of interest" description="Disordered" evidence="5">
    <location>
        <begin position="452"/>
        <end position="498"/>
    </location>
</feature>
<dbReference type="InterPro" id="IPR000551">
    <property type="entry name" value="MerR-type_HTH_dom"/>
</dbReference>
<dbReference type="Gene3D" id="1.10.580.10">
    <property type="entry name" value="Citrate Synthase, domain 1"/>
    <property type="match status" value="2"/>
</dbReference>
<dbReference type="Proteomes" id="UP001291653">
    <property type="component" value="Unassembled WGS sequence"/>
</dbReference>
<dbReference type="PRINTS" id="PR00143">
    <property type="entry name" value="CITRTSNTHASE"/>
</dbReference>
<feature type="compositionally biased region" description="Gly residues" evidence="5">
    <location>
        <begin position="228"/>
        <end position="246"/>
    </location>
</feature>
<dbReference type="InterPro" id="IPR036969">
    <property type="entry name" value="Citrate_synthase_sf"/>
</dbReference>
<dbReference type="InterPro" id="IPR009061">
    <property type="entry name" value="DNA-bd_dom_put_sf"/>
</dbReference>
<dbReference type="Pfam" id="PF12728">
    <property type="entry name" value="HTH_17"/>
    <property type="match status" value="1"/>
</dbReference>
<dbReference type="InterPro" id="IPR041657">
    <property type="entry name" value="HTH_17"/>
</dbReference>
<evidence type="ECO:0000313" key="7">
    <source>
        <dbReference type="EMBL" id="GLF99654.1"/>
    </source>
</evidence>
<evidence type="ECO:0000256" key="4">
    <source>
        <dbReference type="ARBA" id="ARBA00022679"/>
    </source>
</evidence>
<evidence type="ECO:0000313" key="8">
    <source>
        <dbReference type="Proteomes" id="UP001291653"/>
    </source>
</evidence>
<dbReference type="Gene3D" id="1.10.1660.10">
    <property type="match status" value="1"/>
</dbReference>
<evidence type="ECO:0000256" key="2">
    <source>
        <dbReference type="ARBA" id="ARBA00010566"/>
    </source>
</evidence>
<comment type="caution">
    <text evidence="7">The sequence shown here is derived from an EMBL/GenBank/DDBJ whole genome shotgun (WGS) entry which is preliminary data.</text>
</comment>
<feature type="region of interest" description="Disordered" evidence="5">
    <location>
        <begin position="1"/>
        <end position="28"/>
    </location>
</feature>
<dbReference type="Gene3D" id="1.10.230.10">
    <property type="entry name" value="Cytochrome P450-Terp, domain 2"/>
    <property type="match status" value="1"/>
</dbReference>
<feature type="compositionally biased region" description="Low complexity" evidence="5">
    <location>
        <begin position="474"/>
        <end position="483"/>
    </location>
</feature>
<dbReference type="SUPFAM" id="SSF46955">
    <property type="entry name" value="Putative DNA-binding domain"/>
    <property type="match status" value="1"/>
</dbReference>
<evidence type="ECO:0000256" key="1">
    <source>
        <dbReference type="ARBA" id="ARBA00005163"/>
    </source>
</evidence>
<dbReference type="InterPro" id="IPR016142">
    <property type="entry name" value="Citrate_synth-like_lrg_a-sub"/>
</dbReference>
<protein>
    <recommendedName>
        <fullName evidence="3">citrate synthase (unknown stereospecificity)</fullName>
        <ecNumber evidence="3">2.3.3.16</ecNumber>
    </recommendedName>
</protein>
<dbReference type="EC" id="2.3.3.16" evidence="3"/>
<keyword evidence="8" id="KW-1185">Reference proteome</keyword>
<dbReference type="InterPro" id="IPR002020">
    <property type="entry name" value="Citrate_synthase"/>
</dbReference>
<name>A0ABQ5PAP1_9ACTN</name>
<sequence>MTDQADQADHPGHATAARESGEPGGRLTTRAAAERLGVKPATLYAYVSRGLLTSRRDPGGRGSTFDAAEVEALLRRNRRSADSGDGGDPSQRIRTGITLIDKDRYFFRGVDATELARHHSYETVADWLWTGTLRPGIRFTAPPRALAAARRAVAAMPGDSGSADLLRVAAVAAAVTDPVRFDLGQESVIGSARMLIPTLVDALPVRGEQPGTKGSGTKGSGADASGTGTSGTGTSGTGASGTGASGTGASDTEPIARRLWCRLTPADPDPAAVRVLDLTLALLVDHDLAASTLAARVAASARAHPYAVVSAGLGVLDGPLHGAAGSLAHRMLTEVLERGSAAAVVADHLRAGRPVPGLGHRLYPGRDPRAEAVFAALETVPAARAAMAAAREVEAATARQLDLNANVDLALGALTVAFGMAPEACETVFAVARTAGWIAHALEEYEEQPLRMRPSGRYTGPRPPLPLPVPVPVPEGQGPSSGSCPGGFRKGPGSVYRS</sequence>
<evidence type="ECO:0000259" key="6">
    <source>
        <dbReference type="PROSITE" id="PS50937"/>
    </source>
</evidence>
<proteinExistence type="inferred from homology"/>
<dbReference type="PANTHER" id="PTHR11739">
    <property type="entry name" value="CITRATE SYNTHASE"/>
    <property type="match status" value="1"/>
</dbReference>
<dbReference type="EMBL" id="BSBI01000022">
    <property type="protein sequence ID" value="GLF99654.1"/>
    <property type="molecule type" value="Genomic_DNA"/>
</dbReference>
<organism evidence="7 8">
    <name type="scientific">Streptomyces yaizuensis</name>
    <dbReference type="NCBI Taxonomy" id="2989713"/>
    <lineage>
        <taxon>Bacteria</taxon>
        <taxon>Bacillati</taxon>
        <taxon>Actinomycetota</taxon>
        <taxon>Actinomycetes</taxon>
        <taxon>Kitasatosporales</taxon>
        <taxon>Streptomycetaceae</taxon>
        <taxon>Streptomyces</taxon>
    </lineage>
</organism>
<comment type="pathway">
    <text evidence="1">Carbohydrate metabolism; tricarboxylic acid cycle.</text>
</comment>
<evidence type="ECO:0000256" key="3">
    <source>
        <dbReference type="ARBA" id="ARBA00012972"/>
    </source>
</evidence>
<accession>A0ABQ5PAP1</accession>
<comment type="similarity">
    <text evidence="2">Belongs to the citrate synthase family.</text>
</comment>
<dbReference type="PROSITE" id="PS50937">
    <property type="entry name" value="HTH_MERR_2"/>
    <property type="match status" value="1"/>
</dbReference>
<feature type="domain" description="HTH merR-type" evidence="6">
    <location>
        <begin position="26"/>
        <end position="61"/>
    </location>
</feature>
<feature type="region of interest" description="Disordered" evidence="5">
    <location>
        <begin position="206"/>
        <end position="251"/>
    </location>
</feature>
<reference evidence="7 8" key="1">
    <citation type="submission" date="2022-10" db="EMBL/GenBank/DDBJ databases">
        <title>Draft genome sequence of Streptomyces sp. YSPA8.</title>
        <authorList>
            <person name="Moriuchi R."/>
            <person name="Dohra H."/>
            <person name="Yamamura H."/>
            <person name="Kodani S."/>
        </authorList>
    </citation>
    <scope>NUCLEOTIDE SEQUENCE [LARGE SCALE GENOMIC DNA]</scope>
    <source>
        <strain evidence="7 8">YSPA8</strain>
    </source>
</reference>
<evidence type="ECO:0000256" key="5">
    <source>
        <dbReference type="SAM" id="MobiDB-lite"/>
    </source>
</evidence>
<dbReference type="Pfam" id="PF00285">
    <property type="entry name" value="Citrate_synt"/>
    <property type="match status" value="1"/>
</dbReference>
<dbReference type="InterPro" id="IPR016143">
    <property type="entry name" value="Citrate_synth-like_sm_a-sub"/>
</dbReference>
<gene>
    <name evidence="7" type="ORF">SYYSPA8_35175</name>
</gene>
<keyword evidence="4" id="KW-0808">Transferase</keyword>
<dbReference type="SUPFAM" id="SSF48256">
    <property type="entry name" value="Citrate synthase"/>
    <property type="match status" value="1"/>
</dbReference>
<dbReference type="PANTHER" id="PTHR11739:SF4">
    <property type="entry name" value="CITRATE SYNTHASE, PEROXISOMAL"/>
    <property type="match status" value="1"/>
</dbReference>
<feature type="compositionally biased region" description="Pro residues" evidence="5">
    <location>
        <begin position="461"/>
        <end position="473"/>
    </location>
</feature>